<dbReference type="InterPro" id="IPR001296">
    <property type="entry name" value="Glyco_trans_1"/>
</dbReference>
<evidence type="ECO:0000313" key="4">
    <source>
        <dbReference type="Proteomes" id="UP000249016"/>
    </source>
</evidence>
<feature type="domain" description="Glycosyl transferase family 1" evidence="1">
    <location>
        <begin position="195"/>
        <end position="346"/>
    </location>
</feature>
<dbReference type="SUPFAM" id="SSF53756">
    <property type="entry name" value="UDP-Glycosyltransferase/glycogen phosphorylase"/>
    <property type="match status" value="1"/>
</dbReference>
<dbReference type="RefSeq" id="WP_111349353.1">
    <property type="nucleotide sequence ID" value="NZ_QLII01000001.1"/>
</dbReference>
<dbReference type="Proteomes" id="UP000249016">
    <property type="component" value="Unassembled WGS sequence"/>
</dbReference>
<protein>
    <recommendedName>
        <fullName evidence="5">Glycosyltransferase family 4 protein</fullName>
    </recommendedName>
</protein>
<dbReference type="OrthoDB" id="9792322at2"/>
<sequence>MKKKRIAFIVNGGIGGGFGLEGNRWFIELCEEVAKEYDLVVFSLVNVVDRFEPKGYNLIGVPFEGYTSILIRFNWLSAKVIYQHFLNKFHLIHAFWAFPSGTLAMLVGKLLGLKTILTFAGGEVTNIPSISYGQFRYERVKKIIKFTSKNVDVLIAPSNYQARKIRDAVLFKRLEVIPFGIDLKKFPVIEKPLHSPYQFIYVGDINKVKDLPTLIRTFTIICHKVEARLAIMGLDTLNGEIQAMVRKLNLTDKITFHGRQLNSELTFFLRKAHVLLHTSLSDAQIVAVNEALASGVAVCGTRVGLIDDLEDKITIAVPVGDADWLAEKVLTLLENQARYKELIEKGVDWSKENDLIAQSRKYSQVYQSLIGN</sequence>
<reference evidence="3 4" key="1">
    <citation type="submission" date="2018-06" db="EMBL/GenBank/DDBJ databases">
        <title>Spirosoma sp. HMF3257 Genome sequencing and assembly.</title>
        <authorList>
            <person name="Kang H."/>
            <person name="Cha I."/>
            <person name="Kim H."/>
            <person name="Kang J."/>
            <person name="Joh K."/>
        </authorList>
    </citation>
    <scope>NUCLEOTIDE SEQUENCE [LARGE SCALE GENOMIC DNA]</scope>
    <source>
        <strain evidence="3 4">HMF3257</strain>
    </source>
</reference>
<evidence type="ECO:0008006" key="5">
    <source>
        <dbReference type="Google" id="ProtNLM"/>
    </source>
</evidence>
<dbReference type="CDD" id="cd03801">
    <property type="entry name" value="GT4_PimA-like"/>
    <property type="match status" value="1"/>
</dbReference>
<comment type="caution">
    <text evidence="3">The sequence shown here is derived from an EMBL/GenBank/DDBJ whole genome shotgun (WGS) entry which is preliminary data.</text>
</comment>
<dbReference type="Pfam" id="PF00534">
    <property type="entry name" value="Glycos_transf_1"/>
    <property type="match status" value="1"/>
</dbReference>
<dbReference type="InterPro" id="IPR028098">
    <property type="entry name" value="Glyco_trans_4-like_N"/>
</dbReference>
<feature type="domain" description="Glycosyltransferase subfamily 4-like N-terminal" evidence="2">
    <location>
        <begin position="24"/>
        <end position="184"/>
    </location>
</feature>
<dbReference type="PANTHER" id="PTHR45947:SF3">
    <property type="entry name" value="SULFOQUINOVOSYL TRANSFERASE SQD2"/>
    <property type="match status" value="1"/>
</dbReference>
<dbReference type="InterPro" id="IPR050194">
    <property type="entry name" value="Glycosyltransferase_grp1"/>
</dbReference>
<evidence type="ECO:0000259" key="2">
    <source>
        <dbReference type="Pfam" id="PF13439"/>
    </source>
</evidence>
<evidence type="ECO:0000259" key="1">
    <source>
        <dbReference type="Pfam" id="PF00534"/>
    </source>
</evidence>
<gene>
    <name evidence="3" type="ORF">HMF3257_35210</name>
</gene>
<dbReference type="AlphaFoldDB" id="A0A327NRR7"/>
<dbReference type="Gene3D" id="3.40.50.2000">
    <property type="entry name" value="Glycogen Phosphorylase B"/>
    <property type="match status" value="2"/>
</dbReference>
<dbReference type="Pfam" id="PF13439">
    <property type="entry name" value="Glyco_transf_4"/>
    <property type="match status" value="1"/>
</dbReference>
<dbReference type="EMBL" id="QLII01000001">
    <property type="protein sequence ID" value="RAI78040.1"/>
    <property type="molecule type" value="Genomic_DNA"/>
</dbReference>
<proteinExistence type="predicted"/>
<dbReference type="PANTHER" id="PTHR45947">
    <property type="entry name" value="SULFOQUINOVOSYL TRANSFERASE SQD2"/>
    <property type="match status" value="1"/>
</dbReference>
<accession>A0A327NRR7</accession>
<keyword evidence="4" id="KW-1185">Reference proteome</keyword>
<organism evidence="3 4">
    <name type="scientific">Spirosoma telluris</name>
    <dbReference type="NCBI Taxonomy" id="2183553"/>
    <lineage>
        <taxon>Bacteria</taxon>
        <taxon>Pseudomonadati</taxon>
        <taxon>Bacteroidota</taxon>
        <taxon>Cytophagia</taxon>
        <taxon>Cytophagales</taxon>
        <taxon>Cytophagaceae</taxon>
        <taxon>Spirosoma</taxon>
    </lineage>
</organism>
<dbReference type="GO" id="GO:0016757">
    <property type="term" value="F:glycosyltransferase activity"/>
    <property type="evidence" value="ECO:0007669"/>
    <property type="project" value="InterPro"/>
</dbReference>
<evidence type="ECO:0000313" key="3">
    <source>
        <dbReference type="EMBL" id="RAI78040.1"/>
    </source>
</evidence>
<name>A0A327NRR7_9BACT</name>